<dbReference type="InterPro" id="IPR007546">
    <property type="entry name" value="DUF503"/>
</dbReference>
<proteinExistence type="predicted"/>
<name>A0A1X9MHI5_9BACI</name>
<evidence type="ECO:0000313" key="1">
    <source>
        <dbReference type="EMBL" id="ARK30961.1"/>
    </source>
</evidence>
<reference evidence="1 2" key="1">
    <citation type="submission" date="2017-04" db="EMBL/GenBank/DDBJ databases">
        <title>Bacillus krulwichiae AM31D Genome sequencing and assembly.</title>
        <authorList>
            <person name="Krulwich T.A."/>
            <person name="Anastor L."/>
            <person name="Ehrlich R."/>
            <person name="Ehrlich G.D."/>
            <person name="Janto B."/>
        </authorList>
    </citation>
    <scope>NUCLEOTIDE SEQUENCE [LARGE SCALE GENOMIC DNA]</scope>
    <source>
        <strain evidence="1 2">AM31D</strain>
    </source>
</reference>
<dbReference type="InterPro" id="IPR036746">
    <property type="entry name" value="TT1725-like_sf"/>
</dbReference>
<protein>
    <recommendedName>
        <fullName evidence="3">YlxP-like protein</fullName>
    </recommendedName>
</protein>
<dbReference type="PANTHER" id="PTHR36441">
    <property type="entry name" value="HYPOTHETICAL CYTOSOLIC PROTEIN"/>
    <property type="match status" value="1"/>
</dbReference>
<dbReference type="AlphaFoldDB" id="A0A1X9MHI5"/>
<dbReference type="STRING" id="199441.BkAM31D_14560"/>
<dbReference type="Gene3D" id="3.30.70.1120">
    <property type="entry name" value="TT1725-like"/>
    <property type="match status" value="1"/>
</dbReference>
<evidence type="ECO:0008006" key="3">
    <source>
        <dbReference type="Google" id="ProtNLM"/>
    </source>
</evidence>
<evidence type="ECO:0000313" key="2">
    <source>
        <dbReference type="Proteomes" id="UP000193006"/>
    </source>
</evidence>
<accession>A0A1X9MHI5</accession>
<dbReference type="Proteomes" id="UP000193006">
    <property type="component" value="Chromosome"/>
</dbReference>
<organism evidence="1 2">
    <name type="scientific">Halalkalibacter krulwichiae</name>
    <dbReference type="NCBI Taxonomy" id="199441"/>
    <lineage>
        <taxon>Bacteria</taxon>
        <taxon>Bacillati</taxon>
        <taxon>Bacillota</taxon>
        <taxon>Bacilli</taxon>
        <taxon>Bacillales</taxon>
        <taxon>Bacillaceae</taxon>
        <taxon>Halalkalibacter</taxon>
    </lineage>
</organism>
<keyword evidence="2" id="KW-1185">Reference proteome</keyword>
<dbReference type="EMBL" id="CP020814">
    <property type="protein sequence ID" value="ARK30961.1"/>
    <property type="molecule type" value="Genomic_DNA"/>
</dbReference>
<gene>
    <name evidence="1" type="ORF">BkAM31D_14560</name>
</gene>
<dbReference type="Pfam" id="PF04456">
    <property type="entry name" value="DUF503"/>
    <property type="match status" value="1"/>
</dbReference>
<dbReference type="PANTHER" id="PTHR36441:SF1">
    <property type="entry name" value="DUF503 DOMAIN-CONTAINING PROTEIN"/>
    <property type="match status" value="1"/>
</dbReference>
<sequence>MIIGFVRLELLIYDAQSLKEKRSVLKSLHTRLKQRFNISVAETDHHNTWQRAELTMVTVSNDRTVCERELQKALALIDSQPEAERTVTDFEWL</sequence>
<dbReference type="KEGG" id="bkw:BkAM31D_14560"/>
<dbReference type="SUPFAM" id="SSF103007">
    <property type="entry name" value="Hypothetical protein TT1725"/>
    <property type="match status" value="1"/>
</dbReference>